<organism evidence="10 11">
    <name type="scientific">Streptomyces coryli</name>
    <dbReference type="NCBI Taxonomy" id="1128680"/>
    <lineage>
        <taxon>Bacteria</taxon>
        <taxon>Bacillati</taxon>
        <taxon>Actinomycetota</taxon>
        <taxon>Actinomycetes</taxon>
        <taxon>Kitasatosporales</taxon>
        <taxon>Streptomycetaceae</taxon>
        <taxon>Streptomyces</taxon>
    </lineage>
</organism>
<keyword evidence="6 7" id="KW-0482">Metalloprotease</keyword>
<dbReference type="GO" id="GO:0004222">
    <property type="term" value="F:metalloendopeptidase activity"/>
    <property type="evidence" value="ECO:0007669"/>
    <property type="project" value="UniProtKB-UniRule"/>
</dbReference>
<dbReference type="Gene3D" id="1.10.390.10">
    <property type="entry name" value="Neutral Protease Domain 2"/>
    <property type="match status" value="1"/>
</dbReference>
<sequence length="350" mass="37830">MEAVPAVLRTGVIPLALQERLTEERGAPLDFGWPRPLAARARRATRTRDSVGDAGFVILDAQHEDSADLDRFAVARAEGEDEVSDAAVNRVYDGIVATRKFLSEVFHRQYVGAEGEQLTVVVHYAEKYNNGFWNGEAVFLGDGDGAVFTSFGQGLEMAAYHLLAGLPELESLTYFGQSGALNTSLRETFGLLVKQYALGQTAEEADWLVGAGLLAPGIKGVALRSFKAPGTAYDDPVLGKDPQPHTMDGYVVTGRDNGGIHMNSGIPNRAFYLAARGFGGHAWERAGRIWWEVLTSGQLGVEPEFADLARLTSRAARARYGDGQRGAVIDRAWSRVGLPPAESPRRTPSA</sequence>
<dbReference type="Gene3D" id="3.10.170.10">
    <property type="match status" value="1"/>
</dbReference>
<name>A0A6G4U1S8_9ACTN</name>
<evidence type="ECO:0000256" key="1">
    <source>
        <dbReference type="ARBA" id="ARBA00009388"/>
    </source>
</evidence>
<evidence type="ECO:0000256" key="4">
    <source>
        <dbReference type="ARBA" id="ARBA00022801"/>
    </source>
</evidence>
<dbReference type="PRINTS" id="PR00730">
    <property type="entry name" value="THERMOLYSIN"/>
</dbReference>
<comment type="caution">
    <text evidence="10">The sequence shown here is derived from an EMBL/GenBank/DDBJ whole genome shotgun (WGS) entry which is preliminary data.</text>
</comment>
<comment type="similarity">
    <text evidence="1 7">Belongs to the peptidase M4 family.</text>
</comment>
<feature type="domain" description="Peptidase M4 C-terminal" evidence="9">
    <location>
        <begin position="172"/>
        <end position="337"/>
    </location>
</feature>
<gene>
    <name evidence="10" type="ORF">G5C51_15185</name>
</gene>
<keyword evidence="3" id="KW-0479">Metal-binding</keyword>
<proteinExistence type="inferred from homology"/>
<dbReference type="GO" id="GO:0006508">
    <property type="term" value="P:proteolysis"/>
    <property type="evidence" value="ECO:0007669"/>
    <property type="project" value="UniProtKB-KW"/>
</dbReference>
<feature type="domain" description="Peptidase M4" evidence="8">
    <location>
        <begin position="84"/>
        <end position="159"/>
    </location>
</feature>
<dbReference type="Proteomes" id="UP000481583">
    <property type="component" value="Unassembled WGS sequence"/>
</dbReference>
<evidence type="ECO:0000256" key="2">
    <source>
        <dbReference type="ARBA" id="ARBA00022670"/>
    </source>
</evidence>
<accession>A0A6G4U1S8</accession>
<dbReference type="Pfam" id="PF02868">
    <property type="entry name" value="Peptidase_M4_C"/>
    <property type="match status" value="1"/>
</dbReference>
<dbReference type="SUPFAM" id="SSF55486">
    <property type="entry name" value="Metalloproteases ('zincins'), catalytic domain"/>
    <property type="match status" value="1"/>
</dbReference>
<keyword evidence="11" id="KW-1185">Reference proteome</keyword>
<evidence type="ECO:0000313" key="10">
    <source>
        <dbReference type="EMBL" id="NGN65237.1"/>
    </source>
</evidence>
<evidence type="ECO:0000256" key="7">
    <source>
        <dbReference type="RuleBase" id="RU366073"/>
    </source>
</evidence>
<dbReference type="InterPro" id="IPR013856">
    <property type="entry name" value="Peptidase_M4_domain"/>
</dbReference>
<dbReference type="EMBL" id="JAAKZV010000056">
    <property type="protein sequence ID" value="NGN65237.1"/>
    <property type="molecule type" value="Genomic_DNA"/>
</dbReference>
<dbReference type="PANTHER" id="PTHR43579:SF1">
    <property type="entry name" value="NEUTRAL METALLOPROTEINASE"/>
    <property type="match status" value="1"/>
</dbReference>
<comment type="function">
    <text evidence="7">Extracellular zinc metalloprotease.</text>
</comment>
<comment type="cofactor">
    <cofactor evidence="7">
        <name>Zn(2+)</name>
        <dbReference type="ChEBI" id="CHEBI:29105"/>
    </cofactor>
</comment>
<evidence type="ECO:0000259" key="8">
    <source>
        <dbReference type="Pfam" id="PF01447"/>
    </source>
</evidence>
<evidence type="ECO:0000259" key="9">
    <source>
        <dbReference type="Pfam" id="PF02868"/>
    </source>
</evidence>
<keyword evidence="2 7" id="KW-0645">Protease</keyword>
<dbReference type="InterPro" id="IPR023612">
    <property type="entry name" value="Peptidase_M4"/>
</dbReference>
<dbReference type="InterPro" id="IPR052759">
    <property type="entry name" value="Metalloprotease_M4"/>
</dbReference>
<dbReference type="EC" id="3.4.24.-" evidence="7"/>
<dbReference type="GO" id="GO:0005576">
    <property type="term" value="C:extracellular region"/>
    <property type="evidence" value="ECO:0007669"/>
    <property type="project" value="UniProtKB-SubCell"/>
</dbReference>
<comment type="subcellular location">
    <subcellularLocation>
        <location evidence="7">Secreted</location>
    </subcellularLocation>
</comment>
<dbReference type="Pfam" id="PF01447">
    <property type="entry name" value="Peptidase_M4"/>
    <property type="match status" value="1"/>
</dbReference>
<reference evidence="10 11" key="1">
    <citation type="submission" date="2020-02" db="EMBL/GenBank/DDBJ databases">
        <title>Whole-genome analyses of novel actinobacteria.</title>
        <authorList>
            <person name="Sahin N."/>
        </authorList>
    </citation>
    <scope>NUCLEOTIDE SEQUENCE [LARGE SCALE GENOMIC DNA]</scope>
    <source>
        <strain evidence="10 11">A7024</strain>
    </source>
</reference>
<dbReference type="CDD" id="cd09597">
    <property type="entry name" value="M4_TLP"/>
    <property type="match status" value="1"/>
</dbReference>
<dbReference type="AlphaFoldDB" id="A0A6G4U1S8"/>
<dbReference type="InterPro" id="IPR001570">
    <property type="entry name" value="Peptidase_M4_C_domain"/>
</dbReference>
<dbReference type="PANTHER" id="PTHR43579">
    <property type="match status" value="1"/>
</dbReference>
<keyword evidence="7" id="KW-0964">Secreted</keyword>
<keyword evidence="5 7" id="KW-0862">Zinc</keyword>
<protein>
    <recommendedName>
        <fullName evidence="7">Neutral metalloproteinase</fullName>
        <ecNumber evidence="7">3.4.24.-</ecNumber>
    </recommendedName>
</protein>
<evidence type="ECO:0000256" key="3">
    <source>
        <dbReference type="ARBA" id="ARBA00022723"/>
    </source>
</evidence>
<keyword evidence="4 7" id="KW-0378">Hydrolase</keyword>
<evidence type="ECO:0000256" key="6">
    <source>
        <dbReference type="ARBA" id="ARBA00023049"/>
    </source>
</evidence>
<dbReference type="GO" id="GO:0046872">
    <property type="term" value="F:metal ion binding"/>
    <property type="evidence" value="ECO:0007669"/>
    <property type="project" value="UniProtKB-UniRule"/>
</dbReference>
<evidence type="ECO:0000313" key="11">
    <source>
        <dbReference type="Proteomes" id="UP000481583"/>
    </source>
</evidence>
<dbReference type="InterPro" id="IPR027268">
    <property type="entry name" value="Peptidase_M4/M1_CTD_sf"/>
</dbReference>
<evidence type="ECO:0000256" key="5">
    <source>
        <dbReference type="ARBA" id="ARBA00022833"/>
    </source>
</evidence>